<dbReference type="PANTHER" id="PTHR15427:SF33">
    <property type="entry name" value="COLLAGEN IV NC1 DOMAIN-CONTAINING PROTEIN"/>
    <property type="match status" value="1"/>
</dbReference>
<proteinExistence type="predicted"/>
<feature type="domain" description="C1q" evidence="4">
    <location>
        <begin position="94"/>
        <end position="251"/>
    </location>
</feature>
<dbReference type="GeneID" id="36841809"/>
<dbReference type="RefSeq" id="YP_009481350.1">
    <property type="nucleotide sequence ID" value="NC_037665.1"/>
</dbReference>
<dbReference type="InterPro" id="IPR001073">
    <property type="entry name" value="C1q_dom"/>
</dbReference>
<evidence type="ECO:0000313" key="5">
    <source>
        <dbReference type="EMBL" id="AVK77354.1"/>
    </source>
</evidence>
<comment type="subcellular location">
    <subcellularLocation>
        <location evidence="1">Secreted</location>
    </subcellularLocation>
</comment>
<dbReference type="Proteomes" id="UP000249758">
    <property type="component" value="Segment"/>
</dbReference>
<dbReference type="SUPFAM" id="SSF49842">
    <property type="entry name" value="TNF-like"/>
    <property type="match status" value="1"/>
</dbReference>
<feature type="compositionally biased region" description="Gly residues" evidence="3">
    <location>
        <begin position="80"/>
        <end position="89"/>
    </location>
</feature>
<keyword evidence="2" id="KW-0964">Secreted</keyword>
<protein>
    <submittedName>
        <fullName evidence="5">Complement C1q subcomponent subunit B</fullName>
    </submittedName>
</protein>
<dbReference type="PANTHER" id="PTHR15427">
    <property type="entry name" value="EMILIN ELASTIN MICROFIBRIL INTERFACE-LOCATED PROTEIN ELASTIN MICROFIBRIL INTERFACER"/>
    <property type="match status" value="1"/>
</dbReference>
<feature type="compositionally biased region" description="Low complexity" evidence="3">
    <location>
        <begin position="40"/>
        <end position="79"/>
    </location>
</feature>
<evidence type="ECO:0000256" key="2">
    <source>
        <dbReference type="ARBA" id="ARBA00022525"/>
    </source>
</evidence>
<sequence length="253" mass="24504">MTDPFVSAMGSTGGCGMPCAAGARMPACVTINVPGPPGPTGAQGPIGASGAPGPPGSVGAAGQVGPAGQTGPAGPTGQEGPAGGIGPAGQPGPAGPGIMAVAFRAIKITTLTGVGPGVTVTVAFTNEIYDMQNGVAANNYDPTTSTFTAPIDGVYRFEAPIYALWGQQGTNIILSLTSNSGAPPIERWVALSALGVELSSTFEGALSGDFLLAAGQTVSVQITTIGPGSSGVPGAVPARRTSFTGALVMPIGQ</sequence>
<dbReference type="Gene3D" id="2.60.120.40">
    <property type="match status" value="1"/>
</dbReference>
<evidence type="ECO:0000256" key="3">
    <source>
        <dbReference type="SAM" id="MobiDB-lite"/>
    </source>
</evidence>
<dbReference type="SMART" id="SM00110">
    <property type="entry name" value="C1Q"/>
    <property type="match status" value="1"/>
</dbReference>
<accession>A0A2U7UFW3</accession>
<feature type="region of interest" description="Disordered" evidence="3">
    <location>
        <begin position="39"/>
        <end position="91"/>
    </location>
</feature>
<evidence type="ECO:0000256" key="1">
    <source>
        <dbReference type="ARBA" id="ARBA00004613"/>
    </source>
</evidence>
<name>A0A2U7UFW3_9VIRU</name>
<dbReference type="KEGG" id="vg:36841809"/>
<gene>
    <name evidence="5" type="ORF">pmac_cds_666</name>
</gene>
<dbReference type="EMBL" id="MG011691">
    <property type="protein sequence ID" value="AVK77354.1"/>
    <property type="molecule type" value="Genomic_DNA"/>
</dbReference>
<dbReference type="InterPro" id="IPR050392">
    <property type="entry name" value="Collagen/C1q_domain"/>
</dbReference>
<evidence type="ECO:0000259" key="4">
    <source>
        <dbReference type="SMART" id="SM00110"/>
    </source>
</evidence>
<dbReference type="InterPro" id="IPR008983">
    <property type="entry name" value="Tumour_necrosis_fac-like_dom"/>
</dbReference>
<organism evidence="5">
    <name type="scientific">Pandoravirus macleodensis</name>
    <dbReference type="NCBI Taxonomy" id="2107707"/>
    <lineage>
        <taxon>Viruses</taxon>
        <taxon>Pandoravirus</taxon>
    </lineage>
</organism>
<reference evidence="5" key="1">
    <citation type="journal article" date="2018" name="Nat. Commun.">
        <title>Diversity and evolution of the emerging Pandoraviridae family.</title>
        <authorList>
            <person name="Legendre M."/>
            <person name="Fabre E."/>
            <person name="Poirot O."/>
            <person name="Jeudy S."/>
            <person name="Lartigue A."/>
            <person name="Alempic J.M."/>
            <person name="Beucher L."/>
            <person name="Philippe N."/>
            <person name="Bertaux L."/>
            <person name="Christo-Foroux E."/>
            <person name="Labadie K."/>
            <person name="Coute Y."/>
            <person name="Abergel C."/>
            <person name="Claverie J.M."/>
        </authorList>
    </citation>
    <scope>NUCLEOTIDE SEQUENCE [LARGE SCALE GENOMIC DNA]</scope>
    <source>
        <strain evidence="5">Macleodensis</strain>
    </source>
</reference>